<gene>
    <name evidence="2" type="ORF">HNR23_000569</name>
</gene>
<evidence type="ECO:0000259" key="1">
    <source>
        <dbReference type="Pfam" id="PF22513"/>
    </source>
</evidence>
<dbReference type="Pfam" id="PF22513">
    <property type="entry name" value="FitA-like_RHH"/>
    <property type="match status" value="1"/>
</dbReference>
<dbReference type="GO" id="GO:0006355">
    <property type="term" value="P:regulation of DNA-templated transcription"/>
    <property type="evidence" value="ECO:0007669"/>
    <property type="project" value="InterPro"/>
</dbReference>
<sequence length="76" mass="8482">MPDVTIRRVPESALRTLKIRAAKSGKSLQSYLLELVEKDASVPTNAEIAQRMEQHASIELSAQDVTDVIDEMRSSR</sequence>
<feature type="domain" description="Antitoxin FitA-like ribbon-helix-helix" evidence="1">
    <location>
        <begin position="3"/>
        <end position="37"/>
    </location>
</feature>
<comment type="caution">
    <text evidence="2">The sequence shown here is derived from an EMBL/GenBank/DDBJ whole genome shotgun (WGS) entry which is preliminary data.</text>
</comment>
<dbReference type="SUPFAM" id="SSF47598">
    <property type="entry name" value="Ribbon-helix-helix"/>
    <property type="match status" value="1"/>
</dbReference>
<dbReference type="AlphaFoldDB" id="A0A7X0D4X3"/>
<dbReference type="Proteomes" id="UP000546642">
    <property type="component" value="Unassembled WGS sequence"/>
</dbReference>
<dbReference type="RefSeq" id="WP_184073203.1">
    <property type="nucleotide sequence ID" value="NZ_JACHDS010000001.1"/>
</dbReference>
<proteinExistence type="predicted"/>
<protein>
    <submittedName>
        <fullName evidence="2">Plasmid stability protein</fullName>
    </submittedName>
</protein>
<evidence type="ECO:0000313" key="2">
    <source>
        <dbReference type="EMBL" id="MBB6170509.1"/>
    </source>
</evidence>
<name>A0A7X0D4X3_9ACTN</name>
<evidence type="ECO:0000313" key="3">
    <source>
        <dbReference type="Proteomes" id="UP000546642"/>
    </source>
</evidence>
<dbReference type="EMBL" id="JACHDS010000001">
    <property type="protein sequence ID" value="MBB6170509.1"/>
    <property type="molecule type" value="Genomic_DNA"/>
</dbReference>
<dbReference type="InterPro" id="IPR010985">
    <property type="entry name" value="Ribbon_hlx_hlx"/>
</dbReference>
<keyword evidence="3" id="KW-1185">Reference proteome</keyword>
<reference evidence="2 3" key="1">
    <citation type="submission" date="2020-08" db="EMBL/GenBank/DDBJ databases">
        <title>Sequencing the genomes of 1000 actinobacteria strains.</title>
        <authorList>
            <person name="Klenk H.-P."/>
        </authorList>
    </citation>
    <scope>NUCLEOTIDE SEQUENCE [LARGE SCALE GENOMIC DNA]</scope>
    <source>
        <strain evidence="2 3">DSM 46659</strain>
    </source>
</reference>
<dbReference type="InterPro" id="IPR053853">
    <property type="entry name" value="FitA-like_RHH"/>
</dbReference>
<organism evidence="2 3">
    <name type="scientific">Nocardiopsis mwathae</name>
    <dbReference type="NCBI Taxonomy" id="1472723"/>
    <lineage>
        <taxon>Bacteria</taxon>
        <taxon>Bacillati</taxon>
        <taxon>Actinomycetota</taxon>
        <taxon>Actinomycetes</taxon>
        <taxon>Streptosporangiales</taxon>
        <taxon>Nocardiopsidaceae</taxon>
        <taxon>Nocardiopsis</taxon>
    </lineage>
</organism>
<accession>A0A7X0D4X3</accession>